<keyword evidence="1" id="KW-0812">Transmembrane</keyword>
<dbReference type="GO" id="GO:0022857">
    <property type="term" value="F:transmembrane transporter activity"/>
    <property type="evidence" value="ECO:0007669"/>
    <property type="project" value="UniProtKB-UniRule"/>
</dbReference>
<dbReference type="Proteomes" id="UP000705230">
    <property type="component" value="Unassembled WGS sequence"/>
</dbReference>
<proteinExistence type="inferred from homology"/>
<feature type="transmembrane region" description="Helical" evidence="1">
    <location>
        <begin position="31"/>
        <end position="47"/>
    </location>
</feature>
<gene>
    <name evidence="2" type="ORF">ISR29_02740</name>
</gene>
<comment type="similarity">
    <text evidence="1">Belongs to the vitamin uptake transporter (VUT/ECF) (TC 2.A.88) family. Q precursor transporter subfamily.</text>
</comment>
<keyword evidence="1" id="KW-0472">Membrane</keyword>
<sequence>MLGFSQELIWFGVVFYDLLLAIFLFRYYGKYGLYCAVILGIILANLQGGKITELTMFGYTFNASMGAILYSGIYFSTDLLNERYGKDEANRAVMLGFIANIAVLITLYISLQFLPSNLAGSALEIHNAVDTLANYSPYFIIGSLTAYIISQKFDVWLFHYLKEKTNGKKLWLRNNVSTILSQLLDTIIYQATWVIATDVTFIQAFFLAITKYILKVCIALIDTIFIYWVRDWKVNE</sequence>
<keyword evidence="1" id="KW-0813">Transport</keyword>
<feature type="transmembrane region" description="Helical" evidence="1">
    <location>
        <begin position="135"/>
        <end position="158"/>
    </location>
</feature>
<dbReference type="PANTHER" id="PTHR34300">
    <property type="entry name" value="QUEUOSINE PRECURSOR TRANSPORTER-RELATED"/>
    <property type="match status" value="1"/>
</dbReference>
<keyword evidence="1" id="KW-1133">Transmembrane helix</keyword>
<organism evidence="2 3">
    <name type="scientific">SAR86 cluster bacterium</name>
    <dbReference type="NCBI Taxonomy" id="2030880"/>
    <lineage>
        <taxon>Bacteria</taxon>
        <taxon>Pseudomonadati</taxon>
        <taxon>Pseudomonadota</taxon>
        <taxon>Gammaproteobacteria</taxon>
        <taxon>SAR86 cluster</taxon>
    </lineage>
</organism>
<feature type="transmembrane region" description="Helical" evidence="1">
    <location>
        <begin position="92"/>
        <end position="115"/>
    </location>
</feature>
<name>A0A937JHM0_9GAMM</name>
<keyword evidence="1" id="KW-0997">Cell inner membrane</keyword>
<dbReference type="NCBIfam" id="TIGR00697">
    <property type="entry name" value="queuosine precursor transporter"/>
    <property type="match status" value="1"/>
</dbReference>
<feature type="transmembrane region" description="Helical" evidence="1">
    <location>
        <begin position="179"/>
        <end position="206"/>
    </location>
</feature>
<dbReference type="GO" id="GO:0005886">
    <property type="term" value="C:plasma membrane"/>
    <property type="evidence" value="ECO:0007669"/>
    <property type="project" value="UniProtKB-SubCell"/>
</dbReference>
<protein>
    <recommendedName>
        <fullName evidence="1">Probable queuosine precursor transporter</fullName>
        <shortName evidence="1">Q precursor transporter</shortName>
    </recommendedName>
</protein>
<evidence type="ECO:0000313" key="3">
    <source>
        <dbReference type="Proteomes" id="UP000705230"/>
    </source>
</evidence>
<evidence type="ECO:0000313" key="2">
    <source>
        <dbReference type="EMBL" id="MBL6903097.1"/>
    </source>
</evidence>
<comment type="subcellular location">
    <subcellularLocation>
        <location evidence="1">Cell inner membrane</location>
        <topology evidence="1">Multi-pass membrane protein</topology>
    </subcellularLocation>
</comment>
<dbReference type="PANTHER" id="PTHR34300:SF2">
    <property type="entry name" value="QUEUOSINE PRECURSOR TRANSPORTER-RELATED"/>
    <property type="match status" value="1"/>
</dbReference>
<feature type="transmembrane region" description="Helical" evidence="1">
    <location>
        <begin position="6"/>
        <end position="24"/>
    </location>
</feature>
<dbReference type="Pfam" id="PF02592">
    <property type="entry name" value="Vut_1"/>
    <property type="match status" value="1"/>
</dbReference>
<reference evidence="2" key="1">
    <citation type="submission" date="2020-10" db="EMBL/GenBank/DDBJ databases">
        <title>Microbiome of the Black Sea water column analyzed by genome centric metagenomics.</title>
        <authorList>
            <person name="Cabello-Yeves P.J."/>
            <person name="Callieri C."/>
            <person name="Picazo A."/>
            <person name="Mehrshad M."/>
            <person name="Haro-Moreno J.M."/>
            <person name="Roda-Garcia J."/>
            <person name="Dzembekova N."/>
            <person name="Slabakova V."/>
            <person name="Slabakova N."/>
            <person name="Moncheva S."/>
            <person name="Rodriguez-Valera F."/>
        </authorList>
    </citation>
    <scope>NUCLEOTIDE SEQUENCE</scope>
    <source>
        <strain evidence="2">BS30m-G43</strain>
    </source>
</reference>
<feature type="transmembrane region" description="Helical" evidence="1">
    <location>
        <begin position="212"/>
        <end position="229"/>
    </location>
</feature>
<accession>A0A937JHM0</accession>
<comment type="function">
    <text evidence="1">Involved in the import of queuosine (Q) precursors, required for Q precursor salvage.</text>
</comment>
<dbReference type="EMBL" id="JADHSG010000002">
    <property type="protein sequence ID" value="MBL6903097.1"/>
    <property type="molecule type" value="Genomic_DNA"/>
</dbReference>
<comment type="caution">
    <text evidence="2">The sequence shown here is derived from an EMBL/GenBank/DDBJ whole genome shotgun (WGS) entry which is preliminary data.</text>
</comment>
<feature type="transmembrane region" description="Helical" evidence="1">
    <location>
        <begin position="59"/>
        <end position="80"/>
    </location>
</feature>
<keyword evidence="1" id="KW-1003">Cell membrane</keyword>
<dbReference type="HAMAP" id="MF_02088">
    <property type="entry name" value="Q_prec_transport"/>
    <property type="match status" value="1"/>
</dbReference>
<evidence type="ECO:0000256" key="1">
    <source>
        <dbReference type="HAMAP-Rule" id="MF_02088"/>
    </source>
</evidence>
<dbReference type="AlphaFoldDB" id="A0A937JHM0"/>
<dbReference type="InterPro" id="IPR003744">
    <property type="entry name" value="YhhQ"/>
</dbReference>